<proteinExistence type="predicted"/>
<protein>
    <submittedName>
        <fullName evidence="1">Uncharacterized protein</fullName>
    </submittedName>
</protein>
<evidence type="ECO:0000313" key="1">
    <source>
        <dbReference type="EMBL" id="TCT44572.1"/>
    </source>
</evidence>
<keyword evidence="2" id="KW-1185">Reference proteome</keyword>
<gene>
    <name evidence="1" type="ORF">EDC90_1002121</name>
</gene>
<dbReference type="AlphaFoldDB" id="A0A4R3P4Y4"/>
<sequence>MNEPDAITSFGRLQGPVLVFVALRHNSPLWPLVPQVACAKTGFLAKACALSRIAIRRQVLLRNATEVRCVTAHSIRAILKELAAALAMVAVCALVFLHQPFSPAMADARTATLALSEIAPDLCSGGAVSDGPSNHGTCHACRQKTVLLPPPPEKAGPAYAGFVAFFMTLQHDAVPHSVFYCQYRSRAPPVSV</sequence>
<name>A0A4R3P4Y4_9HYPH</name>
<dbReference type="Proteomes" id="UP000295097">
    <property type="component" value="Unassembled WGS sequence"/>
</dbReference>
<comment type="caution">
    <text evidence="1">The sequence shown here is derived from an EMBL/GenBank/DDBJ whole genome shotgun (WGS) entry which is preliminary data.</text>
</comment>
<evidence type="ECO:0000313" key="2">
    <source>
        <dbReference type="Proteomes" id="UP000295097"/>
    </source>
</evidence>
<accession>A0A4R3P4Y4</accession>
<dbReference type="EMBL" id="SMAR01000002">
    <property type="protein sequence ID" value="TCT44572.1"/>
    <property type="molecule type" value="Genomic_DNA"/>
</dbReference>
<organism evidence="1 2">
    <name type="scientific">Martelella mediterranea</name>
    <dbReference type="NCBI Taxonomy" id="293089"/>
    <lineage>
        <taxon>Bacteria</taxon>
        <taxon>Pseudomonadati</taxon>
        <taxon>Pseudomonadota</taxon>
        <taxon>Alphaproteobacteria</taxon>
        <taxon>Hyphomicrobiales</taxon>
        <taxon>Aurantimonadaceae</taxon>
        <taxon>Martelella</taxon>
    </lineage>
</organism>
<reference evidence="1 2" key="1">
    <citation type="submission" date="2019-03" db="EMBL/GenBank/DDBJ databases">
        <title>Freshwater and sediment microbial communities from various areas in North America, analyzing microbe dynamics in response to fracking.</title>
        <authorList>
            <person name="Lamendella R."/>
        </authorList>
    </citation>
    <scope>NUCLEOTIDE SEQUENCE [LARGE SCALE GENOMIC DNA]</scope>
    <source>
        <strain evidence="1 2">175.2</strain>
    </source>
</reference>